<protein>
    <submittedName>
        <fullName evidence="7">Phytoene desaturase</fullName>
    </submittedName>
</protein>
<proteinExistence type="inferred from homology"/>
<dbReference type="GO" id="GO:0016117">
    <property type="term" value="P:carotenoid biosynthetic process"/>
    <property type="evidence" value="ECO:0007669"/>
    <property type="project" value="UniProtKB-KW"/>
</dbReference>
<organism evidence="7 8">
    <name type="scientific">Ruficoccus amylovorans</name>
    <dbReference type="NCBI Taxonomy" id="1804625"/>
    <lineage>
        <taxon>Bacteria</taxon>
        <taxon>Pseudomonadati</taxon>
        <taxon>Verrucomicrobiota</taxon>
        <taxon>Opitutia</taxon>
        <taxon>Puniceicoccales</taxon>
        <taxon>Cerasicoccaceae</taxon>
        <taxon>Ruficoccus</taxon>
    </lineage>
</organism>
<dbReference type="InterPro" id="IPR014105">
    <property type="entry name" value="Carotenoid/retinoid_OxRdtase"/>
</dbReference>
<evidence type="ECO:0000313" key="8">
    <source>
        <dbReference type="Proteomes" id="UP000546464"/>
    </source>
</evidence>
<keyword evidence="3 5" id="KW-0125">Carotenoid biosynthesis</keyword>
<dbReference type="Proteomes" id="UP000546464">
    <property type="component" value="Unassembled WGS sequence"/>
</dbReference>
<dbReference type="NCBIfam" id="TIGR02734">
    <property type="entry name" value="crtI_fam"/>
    <property type="match status" value="1"/>
</dbReference>
<dbReference type="RefSeq" id="WP_185675445.1">
    <property type="nucleotide sequence ID" value="NZ_JACHVB010000023.1"/>
</dbReference>
<dbReference type="GO" id="GO:0016627">
    <property type="term" value="F:oxidoreductase activity, acting on the CH-CH group of donors"/>
    <property type="evidence" value="ECO:0007669"/>
    <property type="project" value="UniProtKB-ARBA"/>
</dbReference>
<dbReference type="PRINTS" id="PR00419">
    <property type="entry name" value="ADXRDTASE"/>
</dbReference>
<dbReference type="InterPro" id="IPR002937">
    <property type="entry name" value="Amino_oxidase"/>
</dbReference>
<keyword evidence="8" id="KW-1185">Reference proteome</keyword>
<evidence type="ECO:0000256" key="2">
    <source>
        <dbReference type="ARBA" id="ARBA00006046"/>
    </source>
</evidence>
<dbReference type="Pfam" id="PF01593">
    <property type="entry name" value="Amino_oxidase"/>
    <property type="match status" value="1"/>
</dbReference>
<name>A0A842HGT8_9BACT</name>
<accession>A0A842HGT8</accession>
<sequence>MSKRIGIVGAGPGGLISALLLASRGMEVTVYERGKQVGGRNGKFVLDAYSFDIGPTFLMMKYLLDEIFTEAGENSSDWIEFMELDPMYRLQFADGFIYDATRDLERAKAQIAARYPGAERGVDRFMKEEKARFDRIAPCLQRPYLRFTDLINQRTMRLLPDVLGRRSVFDVLKGYFGEDQLAVAFSFQSKYLGMSPWECPGFFAMLAYIEYAFGVYHVKGGLSEISTGIARAAQKHGANIRLGADVAQLEVVNGSVKGVRLTDGSLEHHDEVIINADFGWAASHLFPEGVIKKFTPQKLSSMGVSCSTFMLYLGVDKLYDKLAHHTIFFAEDYAKNVRQIFGNEVPDDLSIYVRNASITDPTLAPAGHSAVYVLVPMPNCRSGTDWASAKQRVRGQTLDLLETRCGMTDLRKHITTEKIVTPADWRDQFRVYDGATFNLAHSLPQMLYFRPRNKFEEVDNCYLVGGGTHPGSGLPTIFESGRITANLISR</sequence>
<reference evidence="7 8" key="1">
    <citation type="submission" date="2020-07" db="EMBL/GenBank/DDBJ databases">
        <authorList>
            <person name="Feng X."/>
        </authorList>
    </citation>
    <scope>NUCLEOTIDE SEQUENCE [LARGE SCALE GENOMIC DNA]</scope>
    <source>
        <strain evidence="7 8">JCM31066</strain>
    </source>
</reference>
<comment type="caution">
    <text evidence="7">The sequence shown here is derived from an EMBL/GenBank/DDBJ whole genome shotgun (WGS) entry which is preliminary data.</text>
</comment>
<feature type="domain" description="Amine oxidase" evidence="6">
    <location>
        <begin position="13"/>
        <end position="488"/>
    </location>
</feature>
<evidence type="ECO:0000256" key="4">
    <source>
        <dbReference type="ARBA" id="ARBA00023002"/>
    </source>
</evidence>
<comment type="similarity">
    <text evidence="2 5">Belongs to the carotenoid/retinoid oxidoreductase family.</text>
</comment>
<dbReference type="PANTHER" id="PTHR43734">
    <property type="entry name" value="PHYTOENE DESATURASE"/>
    <property type="match status" value="1"/>
</dbReference>
<evidence type="ECO:0000256" key="1">
    <source>
        <dbReference type="ARBA" id="ARBA00004829"/>
    </source>
</evidence>
<dbReference type="EMBL" id="JACHVB010000023">
    <property type="protein sequence ID" value="MBC2594461.1"/>
    <property type="molecule type" value="Genomic_DNA"/>
</dbReference>
<comment type="pathway">
    <text evidence="1 5">Carotenoid biosynthesis.</text>
</comment>
<dbReference type="AlphaFoldDB" id="A0A842HGT8"/>
<dbReference type="InterPro" id="IPR036188">
    <property type="entry name" value="FAD/NAD-bd_sf"/>
</dbReference>
<evidence type="ECO:0000259" key="6">
    <source>
        <dbReference type="Pfam" id="PF01593"/>
    </source>
</evidence>
<evidence type="ECO:0000313" key="7">
    <source>
        <dbReference type="EMBL" id="MBC2594461.1"/>
    </source>
</evidence>
<keyword evidence="4 5" id="KW-0560">Oxidoreductase</keyword>
<dbReference type="PANTHER" id="PTHR43734:SF1">
    <property type="entry name" value="PHYTOENE DESATURASE"/>
    <property type="match status" value="1"/>
</dbReference>
<dbReference type="Gene3D" id="3.50.50.60">
    <property type="entry name" value="FAD/NAD(P)-binding domain"/>
    <property type="match status" value="2"/>
</dbReference>
<evidence type="ECO:0000256" key="5">
    <source>
        <dbReference type="RuleBase" id="RU362075"/>
    </source>
</evidence>
<gene>
    <name evidence="7" type="primary">crtI</name>
    <name evidence="7" type="ORF">H5P28_09345</name>
</gene>
<evidence type="ECO:0000256" key="3">
    <source>
        <dbReference type="ARBA" id="ARBA00022746"/>
    </source>
</evidence>
<dbReference type="SUPFAM" id="SSF51905">
    <property type="entry name" value="FAD/NAD(P)-binding domain"/>
    <property type="match status" value="1"/>
</dbReference>
<dbReference type="InterPro" id="IPR008150">
    <property type="entry name" value="Phytoene_DH_bac_CS"/>
</dbReference>
<dbReference type="PROSITE" id="PS00982">
    <property type="entry name" value="PHYTOENE_DH"/>
    <property type="match status" value="1"/>
</dbReference>